<evidence type="ECO:0000256" key="2">
    <source>
        <dbReference type="ARBA" id="ARBA00004604"/>
    </source>
</evidence>
<evidence type="ECO:0000313" key="12">
    <source>
        <dbReference type="EnsemblMetazoa" id="XP_038072299.1"/>
    </source>
</evidence>
<keyword evidence="11" id="KW-0812">Transmembrane</keyword>
<dbReference type="Proteomes" id="UP000887568">
    <property type="component" value="Unplaced"/>
</dbReference>
<dbReference type="EnsemblMetazoa" id="XM_038216371.1">
    <property type="protein sequence ID" value="XP_038072299.1"/>
    <property type="gene ID" value="LOC119740898"/>
</dbReference>
<dbReference type="GO" id="GO:0000172">
    <property type="term" value="C:ribonuclease MRP complex"/>
    <property type="evidence" value="ECO:0007669"/>
    <property type="project" value="InterPro"/>
</dbReference>
<keyword evidence="7" id="KW-0539">Nucleus</keyword>
<keyword evidence="13" id="KW-1185">Reference proteome</keyword>
<dbReference type="OrthoDB" id="416729at2759"/>
<dbReference type="GeneID" id="119740898"/>
<dbReference type="InterPro" id="IPR036882">
    <property type="entry name" value="Alba-like_dom_sf"/>
</dbReference>
<accession>A0A914B8I8</accession>
<dbReference type="InterPro" id="IPR014612">
    <property type="entry name" value="Pop7/Rpp20"/>
</dbReference>
<comment type="similarity">
    <text evidence="3">Belongs to the histone-like Alba family.</text>
</comment>
<evidence type="ECO:0000313" key="13">
    <source>
        <dbReference type="Proteomes" id="UP000887568"/>
    </source>
</evidence>
<dbReference type="Pfam" id="PF12328">
    <property type="entry name" value="Rpp20"/>
    <property type="match status" value="1"/>
</dbReference>
<evidence type="ECO:0000256" key="6">
    <source>
        <dbReference type="ARBA" id="ARBA00022694"/>
    </source>
</evidence>
<keyword evidence="11" id="KW-1133">Transmembrane helix</keyword>
<keyword evidence="6" id="KW-0819">tRNA processing</keyword>
<dbReference type="FunFam" id="3.30.110.20:FF:000002">
    <property type="entry name" value="Ribonuclease P protein subunit p20"/>
    <property type="match status" value="1"/>
</dbReference>
<dbReference type="GO" id="GO:0003676">
    <property type="term" value="F:nucleic acid binding"/>
    <property type="evidence" value="ECO:0007669"/>
    <property type="project" value="InterPro"/>
</dbReference>
<dbReference type="Gene3D" id="3.30.110.20">
    <property type="entry name" value="Alba-like domain"/>
    <property type="match status" value="1"/>
</dbReference>
<comment type="function">
    <text evidence="8">Component of ribonuclease P, a ribonucleoprotein complex that generates mature tRNA molecules by cleaving their 5'-ends. Also a component of the MRP ribonuclease complex, which cleaves pre-rRNA sequences.</text>
</comment>
<feature type="transmembrane region" description="Helical" evidence="11">
    <location>
        <begin position="36"/>
        <end position="58"/>
    </location>
</feature>
<evidence type="ECO:0000256" key="4">
    <source>
        <dbReference type="ARBA" id="ARBA00022490"/>
    </source>
</evidence>
<comment type="subcellular location">
    <subcellularLocation>
        <location evidence="1">Cytoplasmic granule</location>
    </subcellularLocation>
    <subcellularLocation>
        <location evidence="2">Nucleus</location>
        <location evidence="2">Nucleolus</location>
    </subcellularLocation>
</comment>
<evidence type="ECO:0000256" key="3">
    <source>
        <dbReference type="ARBA" id="ARBA00008018"/>
    </source>
</evidence>
<dbReference type="GO" id="GO:0006364">
    <property type="term" value="P:rRNA processing"/>
    <property type="evidence" value="ECO:0007669"/>
    <property type="project" value="UniProtKB-KW"/>
</dbReference>
<keyword evidence="4" id="KW-0963">Cytoplasm</keyword>
<organism evidence="12 13">
    <name type="scientific">Patiria miniata</name>
    <name type="common">Bat star</name>
    <name type="synonym">Asterina miniata</name>
    <dbReference type="NCBI Taxonomy" id="46514"/>
    <lineage>
        <taxon>Eukaryota</taxon>
        <taxon>Metazoa</taxon>
        <taxon>Echinodermata</taxon>
        <taxon>Eleutherozoa</taxon>
        <taxon>Asterozoa</taxon>
        <taxon>Asteroidea</taxon>
        <taxon>Valvatacea</taxon>
        <taxon>Valvatida</taxon>
        <taxon>Asterinidae</taxon>
        <taxon>Patiria</taxon>
    </lineage>
</organism>
<evidence type="ECO:0000256" key="8">
    <source>
        <dbReference type="ARBA" id="ARBA00053284"/>
    </source>
</evidence>
<dbReference type="AlphaFoldDB" id="A0A914B8I8"/>
<comment type="subunit">
    <text evidence="9">Component of nuclear RNase P and RNase MRP complexes. RNase P consists of a catalytic RNA moiety and 10 different protein chains; POP1, POP4, POP5, POP7, RPP14, RPP21, RPP25, RPP30, RPP38 and RPP40. Within the RNase P complex, POP1, POP7 and RPP25 form the 'finger' subcomplex, POP5, RPP14, RPP40 and homodimeric RPP30 form the 'palm' subcomplex, and RPP21, POP4 and RPP38 form the 'wrist' subcomplex. All subunits of the RNase P complex interact with the catalytic RNA. Several subunits of RNase P are also part of the RNase MRP complex. RNase MRP consists of a catalytic RNA moiety and about 8 protein subunits; POP1, POP7, RPP25, RPP30, RPP38, RPP40 and possibly also POP4 and POP5. Interacts with SMN1. POP7 forms a heterodimer with RPP25 that binds to the P3 stem loop of the catalytic RNA.</text>
</comment>
<dbReference type="SUPFAM" id="SSF82704">
    <property type="entry name" value="AlbA-like"/>
    <property type="match status" value="1"/>
</dbReference>
<dbReference type="RefSeq" id="XP_038072299.1">
    <property type="nucleotide sequence ID" value="XM_038216371.1"/>
</dbReference>
<evidence type="ECO:0000256" key="5">
    <source>
        <dbReference type="ARBA" id="ARBA00022552"/>
    </source>
</evidence>
<dbReference type="CTD" id="10248"/>
<keyword evidence="11" id="KW-0472">Membrane</keyword>
<evidence type="ECO:0000256" key="7">
    <source>
        <dbReference type="ARBA" id="ARBA00023242"/>
    </source>
</evidence>
<evidence type="ECO:0000256" key="11">
    <source>
        <dbReference type="SAM" id="Phobius"/>
    </source>
</evidence>
<evidence type="ECO:0000256" key="9">
    <source>
        <dbReference type="ARBA" id="ARBA00064615"/>
    </source>
</evidence>
<name>A0A914B8I8_PATMI</name>
<dbReference type="PANTHER" id="PTHR15314">
    <property type="entry name" value="RIBONUCLEASE P PROTEIN SUBUNIT P20"/>
    <property type="match status" value="1"/>
</dbReference>
<evidence type="ECO:0000256" key="1">
    <source>
        <dbReference type="ARBA" id="ARBA00004463"/>
    </source>
</evidence>
<reference evidence="12" key="1">
    <citation type="submission" date="2022-11" db="UniProtKB">
        <authorList>
            <consortium name="EnsemblMetazoa"/>
        </authorList>
    </citation>
    <scope>IDENTIFICATION</scope>
</reference>
<sequence>MALQLEHDYADAKKSSLVVVTAFTVKWRSVPSKARYQIYFIIALPTSTAEVILVFCFLKCNCIPKSSLRTRRFQSKMATPMKENEVGENSSGQLNHADKNLPKIDPTEYILRKRLPRRLPKRKNDVYVSNRTDFKAQMARCQEMLDTGVDEIHVHGLGAAVNLAVNLALQLQKCSLYTLQISVNTSTVELLDDLEPRRDDVEPGTRERSNSAVHIKISRSAETVLPK</sequence>
<evidence type="ECO:0000256" key="10">
    <source>
        <dbReference type="ARBA" id="ARBA00068472"/>
    </source>
</evidence>
<dbReference type="GO" id="GO:0001682">
    <property type="term" value="P:tRNA 5'-leader removal"/>
    <property type="evidence" value="ECO:0007669"/>
    <property type="project" value="InterPro"/>
</dbReference>
<dbReference type="PANTHER" id="PTHR15314:SF1">
    <property type="entry name" value="RIBONUCLEASE P PROTEIN SUBUNIT P20"/>
    <property type="match status" value="1"/>
</dbReference>
<proteinExistence type="inferred from homology"/>
<keyword evidence="5" id="KW-0698">rRNA processing</keyword>
<dbReference type="GO" id="GO:0005655">
    <property type="term" value="C:nucleolar ribonuclease P complex"/>
    <property type="evidence" value="ECO:0007669"/>
    <property type="project" value="InterPro"/>
</dbReference>
<protein>
    <recommendedName>
        <fullName evidence="10">Ribonuclease P protein subunit p20</fullName>
    </recommendedName>
</protein>